<name>A0A2P6NJ64_9EUKA</name>
<dbReference type="InParanoid" id="A0A2P6NJ64"/>
<organism evidence="1 2">
    <name type="scientific">Planoprotostelium fungivorum</name>
    <dbReference type="NCBI Taxonomy" id="1890364"/>
    <lineage>
        <taxon>Eukaryota</taxon>
        <taxon>Amoebozoa</taxon>
        <taxon>Evosea</taxon>
        <taxon>Variosea</taxon>
        <taxon>Cavosteliida</taxon>
        <taxon>Cavosteliaceae</taxon>
        <taxon>Planoprotostelium</taxon>
    </lineage>
</organism>
<sequence length="188" mass="21774">MWRLEEYKTEFELLTHELERFDAFVDIEWRSNRLCEPTFKQPLPPTPVALSTITLHTPFTSPITAIVESKATIESSSFAEDKPSEDTAVNIELQTVPEREIQLTPMELLRSIETLMAELSWTEDAIKSRKRSAREEIIVHIKGELTLNQPLVNSFEAVIYIMSAPHGHMYKKLVYITINKEIMGEYYE</sequence>
<evidence type="ECO:0000313" key="2">
    <source>
        <dbReference type="Proteomes" id="UP000241769"/>
    </source>
</evidence>
<gene>
    <name evidence="1" type="ORF">PROFUN_08597</name>
</gene>
<protein>
    <submittedName>
        <fullName evidence="1">Uncharacterized protein</fullName>
    </submittedName>
</protein>
<accession>A0A2P6NJ64</accession>
<dbReference type="EMBL" id="MDYQ01000071">
    <property type="protein sequence ID" value="PRP84000.1"/>
    <property type="molecule type" value="Genomic_DNA"/>
</dbReference>
<reference evidence="1 2" key="1">
    <citation type="journal article" date="2018" name="Genome Biol. Evol.">
        <title>Multiple Roots of Fruiting Body Formation in Amoebozoa.</title>
        <authorList>
            <person name="Hillmann F."/>
            <person name="Forbes G."/>
            <person name="Novohradska S."/>
            <person name="Ferling I."/>
            <person name="Riege K."/>
            <person name="Groth M."/>
            <person name="Westermann M."/>
            <person name="Marz M."/>
            <person name="Spaller T."/>
            <person name="Winckler T."/>
            <person name="Schaap P."/>
            <person name="Glockner G."/>
        </authorList>
    </citation>
    <scope>NUCLEOTIDE SEQUENCE [LARGE SCALE GENOMIC DNA]</scope>
    <source>
        <strain evidence="1 2">Jena</strain>
    </source>
</reference>
<dbReference type="AlphaFoldDB" id="A0A2P6NJ64"/>
<comment type="caution">
    <text evidence="1">The sequence shown here is derived from an EMBL/GenBank/DDBJ whole genome shotgun (WGS) entry which is preliminary data.</text>
</comment>
<proteinExistence type="predicted"/>
<keyword evidence="2" id="KW-1185">Reference proteome</keyword>
<evidence type="ECO:0000313" key="1">
    <source>
        <dbReference type="EMBL" id="PRP84000.1"/>
    </source>
</evidence>
<dbReference type="Proteomes" id="UP000241769">
    <property type="component" value="Unassembled WGS sequence"/>
</dbReference>